<keyword evidence="2" id="KW-0678">Repressor</keyword>
<keyword evidence="2" id="KW-0963">Cytoplasm</keyword>
<dbReference type="GO" id="GO:0090071">
    <property type="term" value="P:negative regulation of ribosome biogenesis"/>
    <property type="evidence" value="ECO:0007669"/>
    <property type="project" value="UniProtKB-UniRule"/>
</dbReference>
<comment type="subunit">
    <text evidence="2">Interacts with ribosomal protein uL14 (rplN).</text>
</comment>
<comment type="subcellular location">
    <subcellularLocation>
        <location evidence="2">Cytoplasm</location>
    </subcellularLocation>
</comment>
<dbReference type="GO" id="GO:0005737">
    <property type="term" value="C:cytoplasm"/>
    <property type="evidence" value="ECO:0007669"/>
    <property type="project" value="UniProtKB-SubCell"/>
</dbReference>
<accession>A0A932I3T2</accession>
<dbReference type="NCBIfam" id="TIGR00090">
    <property type="entry name" value="rsfS_iojap_ybeB"/>
    <property type="match status" value="1"/>
</dbReference>
<gene>
    <name evidence="2 3" type="primary">rsfS</name>
    <name evidence="3" type="ORF">HYZ11_14495</name>
</gene>
<dbReference type="Proteomes" id="UP000782312">
    <property type="component" value="Unassembled WGS sequence"/>
</dbReference>
<evidence type="ECO:0000256" key="2">
    <source>
        <dbReference type="HAMAP-Rule" id="MF_01477"/>
    </source>
</evidence>
<dbReference type="GO" id="GO:0042256">
    <property type="term" value="P:cytosolic ribosome assembly"/>
    <property type="evidence" value="ECO:0007669"/>
    <property type="project" value="UniProtKB-UniRule"/>
</dbReference>
<evidence type="ECO:0000313" key="4">
    <source>
        <dbReference type="Proteomes" id="UP000782312"/>
    </source>
</evidence>
<name>A0A932I3T2_UNCTE</name>
<dbReference type="EMBL" id="JACPUR010000035">
    <property type="protein sequence ID" value="MBI3128811.1"/>
    <property type="molecule type" value="Genomic_DNA"/>
</dbReference>
<dbReference type="InterPro" id="IPR004394">
    <property type="entry name" value="Iojap/RsfS/C7orf30"/>
</dbReference>
<protein>
    <recommendedName>
        <fullName evidence="2">Ribosomal silencing factor RsfS</fullName>
    </recommendedName>
</protein>
<dbReference type="PANTHER" id="PTHR21043:SF0">
    <property type="entry name" value="MITOCHONDRIAL ASSEMBLY OF RIBOSOMAL LARGE SUBUNIT PROTEIN 1"/>
    <property type="match status" value="1"/>
</dbReference>
<dbReference type="GO" id="GO:0043023">
    <property type="term" value="F:ribosomal large subunit binding"/>
    <property type="evidence" value="ECO:0007669"/>
    <property type="project" value="TreeGrafter"/>
</dbReference>
<dbReference type="AlphaFoldDB" id="A0A932I3T2"/>
<keyword evidence="2" id="KW-0810">Translation regulation</keyword>
<proteinExistence type="inferred from homology"/>
<evidence type="ECO:0000313" key="3">
    <source>
        <dbReference type="EMBL" id="MBI3128811.1"/>
    </source>
</evidence>
<comment type="caution">
    <text evidence="3">The sequence shown here is derived from an EMBL/GenBank/DDBJ whole genome shotgun (WGS) entry which is preliminary data.</text>
</comment>
<comment type="similarity">
    <text evidence="1 2">Belongs to the Iojap/RsfS family.</text>
</comment>
<comment type="function">
    <text evidence="2">Functions as a ribosomal silencing factor. Interacts with ribosomal protein uL14 (rplN), blocking formation of intersubunit bridge B8. Prevents association of the 30S and 50S ribosomal subunits and the formation of functional ribosomes, thus repressing translation.</text>
</comment>
<dbReference type="InterPro" id="IPR043519">
    <property type="entry name" value="NT_sf"/>
</dbReference>
<dbReference type="Pfam" id="PF02410">
    <property type="entry name" value="RsfS"/>
    <property type="match status" value="1"/>
</dbReference>
<dbReference type="HAMAP" id="MF_01477">
    <property type="entry name" value="Iojap_RsfS"/>
    <property type="match status" value="1"/>
</dbReference>
<dbReference type="Gene3D" id="3.30.460.10">
    <property type="entry name" value="Beta Polymerase, domain 2"/>
    <property type="match status" value="1"/>
</dbReference>
<dbReference type="PANTHER" id="PTHR21043">
    <property type="entry name" value="IOJAP SUPERFAMILY ORTHOLOG"/>
    <property type="match status" value="1"/>
</dbReference>
<organism evidence="3 4">
    <name type="scientific">Tectimicrobiota bacterium</name>
    <dbReference type="NCBI Taxonomy" id="2528274"/>
    <lineage>
        <taxon>Bacteria</taxon>
        <taxon>Pseudomonadati</taxon>
        <taxon>Nitrospinota/Tectimicrobiota group</taxon>
        <taxon>Candidatus Tectimicrobiota</taxon>
    </lineage>
</organism>
<sequence length="129" mass="14406">MTPGDAERGVAPIDSLTHRLRRMSESAESKLARDVVAIDLRAQAAEVDAFLICHGTNPRHVKAIAEAVEDRLREMGESFFIEGMNEASWVLIDCGDVAIHIFQEKTRRFYRLEELWSHAPLLEMAASGG</sequence>
<dbReference type="SUPFAM" id="SSF81301">
    <property type="entry name" value="Nucleotidyltransferase"/>
    <property type="match status" value="1"/>
</dbReference>
<dbReference type="GO" id="GO:0017148">
    <property type="term" value="P:negative regulation of translation"/>
    <property type="evidence" value="ECO:0007669"/>
    <property type="project" value="UniProtKB-UniRule"/>
</dbReference>
<evidence type="ECO:0000256" key="1">
    <source>
        <dbReference type="ARBA" id="ARBA00010574"/>
    </source>
</evidence>
<reference evidence="3" key="1">
    <citation type="submission" date="2020-07" db="EMBL/GenBank/DDBJ databases">
        <title>Huge and variable diversity of episymbiotic CPR bacteria and DPANN archaea in groundwater ecosystems.</title>
        <authorList>
            <person name="He C.Y."/>
            <person name="Keren R."/>
            <person name="Whittaker M."/>
            <person name="Farag I.F."/>
            <person name="Doudna J."/>
            <person name="Cate J.H.D."/>
            <person name="Banfield J.F."/>
        </authorList>
    </citation>
    <scope>NUCLEOTIDE SEQUENCE</scope>
    <source>
        <strain evidence="3">NC_groundwater_763_Ag_S-0.2um_68_21</strain>
    </source>
</reference>